<evidence type="ECO:0000313" key="2">
    <source>
        <dbReference type="Proteomes" id="UP000656042"/>
    </source>
</evidence>
<dbReference type="AlphaFoldDB" id="A0A8J3C5C5"/>
<comment type="caution">
    <text evidence="1">The sequence shown here is derived from an EMBL/GenBank/DDBJ whole genome shotgun (WGS) entry which is preliminary data.</text>
</comment>
<name>A0A8J3C5C5_9ACTN</name>
<dbReference type="Proteomes" id="UP000656042">
    <property type="component" value="Unassembled WGS sequence"/>
</dbReference>
<dbReference type="EMBL" id="BMMX01000039">
    <property type="protein sequence ID" value="GGL12882.1"/>
    <property type="molecule type" value="Genomic_DNA"/>
</dbReference>
<gene>
    <name evidence="1" type="ORF">GCM10012284_54430</name>
</gene>
<reference evidence="1" key="1">
    <citation type="journal article" date="2014" name="Int. J. Syst. Evol. Microbiol.">
        <title>Complete genome sequence of Corynebacterium casei LMG S-19264T (=DSM 44701T), isolated from a smear-ripened cheese.</title>
        <authorList>
            <consortium name="US DOE Joint Genome Institute (JGI-PGF)"/>
            <person name="Walter F."/>
            <person name="Albersmeier A."/>
            <person name="Kalinowski J."/>
            <person name="Ruckert C."/>
        </authorList>
    </citation>
    <scope>NUCLEOTIDE SEQUENCE</scope>
    <source>
        <strain evidence="1">CGMCC 4.7299</strain>
    </source>
</reference>
<keyword evidence="2" id="KW-1185">Reference proteome</keyword>
<proteinExistence type="predicted"/>
<evidence type="ECO:0000313" key="1">
    <source>
        <dbReference type="EMBL" id="GGL12882.1"/>
    </source>
</evidence>
<sequence>MVAEPHRVTADHVRALAIADRMRGRRTCLVDSDEGICFVSPEAVLAPGSTVRRLLLSRSALTEDAAASGLSVAAFARVNGGRVAAELNNVLAET</sequence>
<protein>
    <submittedName>
        <fullName evidence="1">Uncharacterized protein</fullName>
    </submittedName>
</protein>
<organism evidence="1 2">
    <name type="scientific">Mangrovihabitans endophyticus</name>
    <dbReference type="NCBI Taxonomy" id="1751298"/>
    <lineage>
        <taxon>Bacteria</taxon>
        <taxon>Bacillati</taxon>
        <taxon>Actinomycetota</taxon>
        <taxon>Actinomycetes</taxon>
        <taxon>Micromonosporales</taxon>
        <taxon>Micromonosporaceae</taxon>
        <taxon>Mangrovihabitans</taxon>
    </lineage>
</organism>
<accession>A0A8J3C5C5</accession>
<reference evidence="1" key="2">
    <citation type="submission" date="2020-09" db="EMBL/GenBank/DDBJ databases">
        <authorList>
            <person name="Sun Q."/>
            <person name="Zhou Y."/>
        </authorList>
    </citation>
    <scope>NUCLEOTIDE SEQUENCE</scope>
    <source>
        <strain evidence="1">CGMCC 4.7299</strain>
    </source>
</reference>
<dbReference type="RefSeq" id="WP_189082174.1">
    <property type="nucleotide sequence ID" value="NZ_BMMX01000039.1"/>
</dbReference>